<dbReference type="InterPro" id="IPR011611">
    <property type="entry name" value="PfkB_dom"/>
</dbReference>
<dbReference type="SUPFAM" id="SSF53613">
    <property type="entry name" value="Ribokinase-like"/>
    <property type="match status" value="1"/>
</dbReference>
<gene>
    <name evidence="5" type="ORF">DO021_16175</name>
    <name evidence="4" type="ORF">EYB58_17865</name>
</gene>
<feature type="domain" description="Carbohydrate kinase PfkB" evidence="3">
    <location>
        <begin position="15"/>
        <end position="99"/>
    </location>
</feature>
<dbReference type="Proteomes" id="UP000293902">
    <property type="component" value="Chromosome"/>
</dbReference>
<reference evidence="5 6" key="1">
    <citation type="submission" date="2018-06" db="EMBL/GenBank/DDBJ databases">
        <title>Complete Genome Sequence of Desulfobacter hydrogenophilus (DSM3380).</title>
        <authorList>
            <person name="Marietou A."/>
            <person name="Schreiber L."/>
            <person name="Marshall I."/>
            <person name="Jorgensen B."/>
        </authorList>
    </citation>
    <scope>NUCLEOTIDE SEQUENCE [LARGE SCALE GENOMIC DNA]</scope>
    <source>
        <strain evidence="5 6">DSM 3380</strain>
    </source>
</reference>
<evidence type="ECO:0000256" key="2">
    <source>
        <dbReference type="ARBA" id="ARBA00022777"/>
    </source>
</evidence>
<sequence>MTSGSDVKTSHEISARQLMEIHCIQTIILTMGEKGSQWFTANPDQYIGSPETSLDIADTVGAGDAYVAMSVAGILKNMQIEEIIPLAGEFASHVCSIQGA</sequence>
<evidence type="ECO:0000313" key="4">
    <source>
        <dbReference type="EMBL" id="QBH14625.1"/>
    </source>
</evidence>
<organism evidence="5 6">
    <name type="scientific">Desulfobacter hydrogenophilus</name>
    <dbReference type="NCBI Taxonomy" id="2291"/>
    <lineage>
        <taxon>Bacteria</taxon>
        <taxon>Pseudomonadati</taxon>
        <taxon>Thermodesulfobacteriota</taxon>
        <taxon>Desulfobacteria</taxon>
        <taxon>Desulfobacterales</taxon>
        <taxon>Desulfobacteraceae</taxon>
        <taxon>Desulfobacter</taxon>
    </lineage>
</organism>
<dbReference type="InterPro" id="IPR029056">
    <property type="entry name" value="Ribokinase-like"/>
</dbReference>
<keyword evidence="1" id="KW-0808">Transferase</keyword>
<evidence type="ECO:0000259" key="3">
    <source>
        <dbReference type="Pfam" id="PF00294"/>
    </source>
</evidence>
<dbReference type="GO" id="GO:0016301">
    <property type="term" value="F:kinase activity"/>
    <property type="evidence" value="ECO:0007669"/>
    <property type="project" value="UniProtKB-KW"/>
</dbReference>
<name>A0A328FD24_9BACT</name>
<dbReference type="EMBL" id="QLNI01000034">
    <property type="protein sequence ID" value="RAM01013.1"/>
    <property type="molecule type" value="Genomic_DNA"/>
</dbReference>
<dbReference type="PANTHER" id="PTHR10584">
    <property type="entry name" value="SUGAR KINASE"/>
    <property type="match status" value="1"/>
</dbReference>
<accession>A0A328FD24</accession>
<evidence type="ECO:0000313" key="7">
    <source>
        <dbReference type="Proteomes" id="UP000293902"/>
    </source>
</evidence>
<dbReference type="GO" id="GO:0005829">
    <property type="term" value="C:cytosol"/>
    <property type="evidence" value="ECO:0007669"/>
    <property type="project" value="TreeGrafter"/>
</dbReference>
<evidence type="ECO:0000313" key="6">
    <source>
        <dbReference type="Proteomes" id="UP000248798"/>
    </source>
</evidence>
<evidence type="ECO:0000313" key="5">
    <source>
        <dbReference type="EMBL" id="RAM01013.1"/>
    </source>
</evidence>
<dbReference type="Proteomes" id="UP000248798">
    <property type="component" value="Unassembled WGS sequence"/>
</dbReference>
<keyword evidence="7" id="KW-1185">Reference proteome</keyword>
<dbReference type="AlphaFoldDB" id="A0A328FD24"/>
<dbReference type="Gene3D" id="3.40.1190.20">
    <property type="match status" value="1"/>
</dbReference>
<proteinExistence type="predicted"/>
<evidence type="ECO:0000256" key="1">
    <source>
        <dbReference type="ARBA" id="ARBA00022679"/>
    </source>
</evidence>
<dbReference type="EMBL" id="CP036313">
    <property type="protein sequence ID" value="QBH14625.1"/>
    <property type="molecule type" value="Genomic_DNA"/>
</dbReference>
<dbReference type="PANTHER" id="PTHR10584:SF166">
    <property type="entry name" value="RIBOKINASE"/>
    <property type="match status" value="1"/>
</dbReference>
<dbReference type="Pfam" id="PF00294">
    <property type="entry name" value="PfkB"/>
    <property type="match status" value="1"/>
</dbReference>
<keyword evidence="2 4" id="KW-0418">Kinase</keyword>
<reference evidence="4 7" key="2">
    <citation type="submission" date="2019-02" db="EMBL/GenBank/DDBJ databases">
        <title>Complete genome sequence of Desulfobacter hydrogenophilus AcRS1.</title>
        <authorList>
            <person name="Marietou A."/>
            <person name="Lund M.B."/>
            <person name="Marshall I.P.G."/>
            <person name="Schreiber L."/>
            <person name="Jorgensen B."/>
        </authorList>
    </citation>
    <scope>NUCLEOTIDE SEQUENCE [LARGE SCALE GENOMIC DNA]</scope>
    <source>
        <strain evidence="4 7">AcRS1</strain>
    </source>
</reference>
<protein>
    <submittedName>
        <fullName evidence="4">Carbohydrate kinase family protein</fullName>
    </submittedName>
</protein>
<dbReference type="OrthoDB" id="9779730at2"/>